<proteinExistence type="inferred from homology"/>
<evidence type="ECO:0000313" key="9">
    <source>
        <dbReference type="WormBase" id="CBG05612"/>
    </source>
</evidence>
<dbReference type="GO" id="GO:0009986">
    <property type="term" value="C:cell surface"/>
    <property type="evidence" value="ECO:0007669"/>
    <property type="project" value="InterPro"/>
</dbReference>
<dbReference type="PANTHER" id="PTHR21700">
    <property type="entry name" value="TRANSTHYRETIN-LIKE FAMILY PROTEIN-RELATED"/>
    <property type="match status" value="1"/>
</dbReference>
<dbReference type="InterPro" id="IPR038479">
    <property type="entry name" value="Transthyretin-like_sf"/>
</dbReference>
<evidence type="ECO:0000313" key="7">
    <source>
        <dbReference type="EMBL" id="CAP26055.2"/>
    </source>
</evidence>
<reference evidence="7 8" key="1">
    <citation type="journal article" date="2003" name="PLoS Biol.">
        <title>The genome sequence of Caenorhabditis briggsae: a platform for comparative genomics.</title>
        <authorList>
            <person name="Stein L.D."/>
            <person name="Bao Z."/>
            <person name="Blasiar D."/>
            <person name="Blumenthal T."/>
            <person name="Brent M.R."/>
            <person name="Chen N."/>
            <person name="Chinwalla A."/>
            <person name="Clarke L."/>
            <person name="Clee C."/>
            <person name="Coghlan A."/>
            <person name="Coulson A."/>
            <person name="D'Eustachio P."/>
            <person name="Fitch D.H."/>
            <person name="Fulton L.A."/>
            <person name="Fulton R.E."/>
            <person name="Griffiths-Jones S."/>
            <person name="Harris T.W."/>
            <person name="Hillier L.W."/>
            <person name="Kamath R."/>
            <person name="Kuwabara P.E."/>
            <person name="Mardis E.R."/>
            <person name="Marra M.A."/>
            <person name="Miner T.L."/>
            <person name="Minx P."/>
            <person name="Mullikin J.C."/>
            <person name="Plumb R.W."/>
            <person name="Rogers J."/>
            <person name="Schein J.E."/>
            <person name="Sohrmann M."/>
            <person name="Spieth J."/>
            <person name="Stajich J.E."/>
            <person name="Wei C."/>
            <person name="Willey D."/>
            <person name="Wilson R.K."/>
            <person name="Durbin R."/>
            <person name="Waterston R.H."/>
        </authorList>
    </citation>
    <scope>NUCLEOTIDE SEQUENCE [LARGE SCALE GENOMIC DNA]</scope>
    <source>
        <strain evidence="7 8">AF16</strain>
    </source>
</reference>
<comment type="subcellular location">
    <subcellularLocation>
        <location evidence="1">Secreted</location>
    </subcellularLocation>
</comment>
<organism evidence="7 8">
    <name type="scientific">Caenorhabditis briggsae</name>
    <dbReference type="NCBI Taxonomy" id="6238"/>
    <lineage>
        <taxon>Eukaryota</taxon>
        <taxon>Metazoa</taxon>
        <taxon>Ecdysozoa</taxon>
        <taxon>Nematoda</taxon>
        <taxon>Chromadorea</taxon>
        <taxon>Rhabditida</taxon>
        <taxon>Rhabditina</taxon>
        <taxon>Rhabditomorpha</taxon>
        <taxon>Rhabditoidea</taxon>
        <taxon>Rhabditidae</taxon>
        <taxon>Peloderinae</taxon>
        <taxon>Caenorhabditis</taxon>
    </lineage>
</organism>
<dbReference type="WormBase" id="CBG05612">
    <property type="protein sequence ID" value="CBP07139"/>
    <property type="gene ID" value="WBGene00028024"/>
    <property type="gene designation" value="Cbr-ttr-13"/>
</dbReference>
<protein>
    <submittedName>
        <fullName evidence="7">Protein CBG05612</fullName>
    </submittedName>
</protein>
<feature type="transmembrane region" description="Helical" evidence="6">
    <location>
        <begin position="234"/>
        <end position="255"/>
    </location>
</feature>
<evidence type="ECO:0000256" key="5">
    <source>
        <dbReference type="SAM" id="MobiDB-lite"/>
    </source>
</evidence>
<comment type="similarity">
    <text evidence="2">Belongs to the nematode transthyretin-like family.</text>
</comment>
<evidence type="ECO:0000256" key="1">
    <source>
        <dbReference type="ARBA" id="ARBA00004613"/>
    </source>
</evidence>
<dbReference type="Proteomes" id="UP000008549">
    <property type="component" value="Unassembled WGS sequence"/>
</dbReference>
<dbReference type="Gene3D" id="2.60.40.3330">
    <property type="match status" value="1"/>
</dbReference>
<dbReference type="AlphaFoldDB" id="A8X095"/>
<feature type="compositionally biased region" description="Basic residues" evidence="5">
    <location>
        <begin position="273"/>
        <end position="283"/>
    </location>
</feature>
<evidence type="ECO:0000313" key="8">
    <source>
        <dbReference type="Proteomes" id="UP000008549"/>
    </source>
</evidence>
<dbReference type="InParanoid" id="A8X095"/>
<keyword evidence="8" id="KW-1185">Reference proteome</keyword>
<dbReference type="Pfam" id="PF01060">
    <property type="entry name" value="TTR-52"/>
    <property type="match status" value="1"/>
</dbReference>
<evidence type="ECO:0000256" key="6">
    <source>
        <dbReference type="SAM" id="Phobius"/>
    </source>
</evidence>
<dbReference type="eggNOG" id="ENOG502T3GQ">
    <property type="taxonomic scope" value="Eukaryota"/>
</dbReference>
<evidence type="ECO:0000256" key="2">
    <source>
        <dbReference type="ARBA" id="ARBA00010112"/>
    </source>
</evidence>
<dbReference type="InterPro" id="IPR001534">
    <property type="entry name" value="Transthyretin-like"/>
</dbReference>
<keyword evidence="6" id="KW-0812">Transmembrane</keyword>
<accession>A8X095</accession>
<evidence type="ECO:0000256" key="3">
    <source>
        <dbReference type="ARBA" id="ARBA00022525"/>
    </source>
</evidence>
<keyword evidence="6" id="KW-0472">Membrane</keyword>
<evidence type="ECO:0000256" key="4">
    <source>
        <dbReference type="ARBA" id="ARBA00022729"/>
    </source>
</evidence>
<keyword evidence="4" id="KW-0732">Signal</keyword>
<feature type="region of interest" description="Disordered" evidence="5">
    <location>
        <begin position="261"/>
        <end position="292"/>
    </location>
</feature>
<gene>
    <name evidence="9" type="primary">ttr-13</name>
    <name evidence="7 9" type="ORF">CBG05612</name>
    <name evidence="7" type="ORF">CBG_05612</name>
</gene>
<keyword evidence="6" id="KW-1133">Transmembrane helix</keyword>
<keyword evidence="3" id="KW-0964">Secreted</keyword>
<name>A8X095_CAEBR</name>
<dbReference type="GO" id="GO:0005576">
    <property type="term" value="C:extracellular region"/>
    <property type="evidence" value="ECO:0007669"/>
    <property type="project" value="UniProtKB-SubCell"/>
</dbReference>
<dbReference type="HOGENOM" id="CLU_603033_0_0_1"/>
<dbReference type="EMBL" id="HE601419">
    <property type="protein sequence ID" value="CAP26055.2"/>
    <property type="molecule type" value="Genomic_DNA"/>
</dbReference>
<sequence length="454" mass="51600">MGLLDHKYSFDESEESRYTLFVNFAFCVYVDRQHNDESMYTPILVILRSSYFSECPPYVLKQMVAHCVEKSSYGKSSFCGANNANYERLLPQNTTTTTSTTSTTMKPVETTTSSFPASAFFGGAVGAQVQILLEQQEQELQTREKPRIRRKIKRERIRRLKRLRSQKILRRPTPPRLIEKLVLNNLLVQNVSTFPPCINSHYKIATTSTTTTTTTTTTVATTTKDNSFPFATTMGGFLIGAAVAVVLMFFISYIFKKKGKKQEGGTTTTGEAKKHKKNKKNKNGKTSGTTTKDGTTAIWGHEAYVHITGQLFCNGTPYQHEKVTLWEKNYVFADSFGAKTKTDPNGYFELKATLNDAMYFPKPYFYMINWCMEKQWWNDDNGDKLVCSDSLKVFVPAQYINNESTAIIKWEMNRVELTQVETQFAGLEAVLKGVMGQKGECRRILKEDRKDTPI</sequence>
<reference evidence="7 8" key="2">
    <citation type="journal article" date="2011" name="PLoS Genet.">
        <title>Caenorhabditis briggsae recombinant inbred line genotypes reveal inter-strain incompatibility and the evolution of recombination.</title>
        <authorList>
            <person name="Ross J.A."/>
            <person name="Koboldt D.C."/>
            <person name="Staisch J.E."/>
            <person name="Chamberlin H.M."/>
            <person name="Gupta B.P."/>
            <person name="Miller R.D."/>
            <person name="Baird S.E."/>
            <person name="Haag E.S."/>
        </authorList>
    </citation>
    <scope>NUCLEOTIDE SEQUENCE [LARGE SCALE GENOMIC DNA]</scope>
    <source>
        <strain evidence="7 8">AF16</strain>
    </source>
</reference>
<dbReference type="PANTHER" id="PTHR21700:SF42">
    <property type="entry name" value="TRANSTHYRETIN-RELATED FAMILY DOMAIN-RELATED"/>
    <property type="match status" value="1"/>
</dbReference>